<dbReference type="InterPro" id="IPR021833">
    <property type="entry name" value="DUF3425"/>
</dbReference>
<dbReference type="Pfam" id="PF11905">
    <property type="entry name" value="DUF3425"/>
    <property type="match status" value="1"/>
</dbReference>
<dbReference type="OrthoDB" id="3769501at2759"/>
<dbReference type="PANTHER" id="PTHR37012">
    <property type="entry name" value="B-ZIP TRANSCRIPTION FACTOR (EUROFUNG)-RELATED"/>
    <property type="match status" value="1"/>
</dbReference>
<sequence length="113" mass="13211">MSTIIRWHISPTRANYASIPPWLRPTPAQIIYPHAPWLGMFVWPRGRDRFVQHARYQNAHDTMARLGNESLSINWAHKPADMFMNAEAADRPDIVLNPIFERHIRNLDNWTVG</sequence>
<evidence type="ECO:0000313" key="1">
    <source>
        <dbReference type="EMBL" id="KAF2692139.1"/>
    </source>
</evidence>
<dbReference type="EMBL" id="MU005569">
    <property type="protein sequence ID" value="KAF2692139.1"/>
    <property type="molecule type" value="Genomic_DNA"/>
</dbReference>
<organism evidence="1 2">
    <name type="scientific">Lentithecium fluviatile CBS 122367</name>
    <dbReference type="NCBI Taxonomy" id="1168545"/>
    <lineage>
        <taxon>Eukaryota</taxon>
        <taxon>Fungi</taxon>
        <taxon>Dikarya</taxon>
        <taxon>Ascomycota</taxon>
        <taxon>Pezizomycotina</taxon>
        <taxon>Dothideomycetes</taxon>
        <taxon>Pleosporomycetidae</taxon>
        <taxon>Pleosporales</taxon>
        <taxon>Massarineae</taxon>
        <taxon>Lentitheciaceae</taxon>
        <taxon>Lentithecium</taxon>
    </lineage>
</organism>
<keyword evidence="2" id="KW-1185">Reference proteome</keyword>
<accession>A0A6G1JPQ5</accession>
<dbReference type="AlphaFoldDB" id="A0A6G1JPQ5"/>
<dbReference type="Proteomes" id="UP000799291">
    <property type="component" value="Unassembled WGS sequence"/>
</dbReference>
<dbReference type="PANTHER" id="PTHR37012:SF2">
    <property type="entry name" value="BZIP DOMAIN-CONTAINING PROTEIN-RELATED"/>
    <property type="match status" value="1"/>
</dbReference>
<reference evidence="1" key="1">
    <citation type="journal article" date="2020" name="Stud. Mycol.">
        <title>101 Dothideomycetes genomes: a test case for predicting lifestyles and emergence of pathogens.</title>
        <authorList>
            <person name="Haridas S."/>
            <person name="Albert R."/>
            <person name="Binder M."/>
            <person name="Bloem J."/>
            <person name="Labutti K."/>
            <person name="Salamov A."/>
            <person name="Andreopoulos B."/>
            <person name="Baker S."/>
            <person name="Barry K."/>
            <person name="Bills G."/>
            <person name="Bluhm B."/>
            <person name="Cannon C."/>
            <person name="Castanera R."/>
            <person name="Culley D."/>
            <person name="Daum C."/>
            <person name="Ezra D."/>
            <person name="Gonzalez J."/>
            <person name="Henrissat B."/>
            <person name="Kuo A."/>
            <person name="Liang C."/>
            <person name="Lipzen A."/>
            <person name="Lutzoni F."/>
            <person name="Magnuson J."/>
            <person name="Mondo S."/>
            <person name="Nolan M."/>
            <person name="Ohm R."/>
            <person name="Pangilinan J."/>
            <person name="Park H.-J."/>
            <person name="Ramirez L."/>
            <person name="Alfaro M."/>
            <person name="Sun H."/>
            <person name="Tritt A."/>
            <person name="Yoshinaga Y."/>
            <person name="Zwiers L.-H."/>
            <person name="Turgeon B."/>
            <person name="Goodwin S."/>
            <person name="Spatafora J."/>
            <person name="Crous P."/>
            <person name="Grigoriev I."/>
        </authorList>
    </citation>
    <scope>NUCLEOTIDE SEQUENCE</scope>
    <source>
        <strain evidence="1">CBS 122367</strain>
    </source>
</reference>
<proteinExistence type="predicted"/>
<evidence type="ECO:0000313" key="2">
    <source>
        <dbReference type="Proteomes" id="UP000799291"/>
    </source>
</evidence>
<gene>
    <name evidence="1" type="ORF">K458DRAFT_381965</name>
</gene>
<protein>
    <submittedName>
        <fullName evidence="1">Uncharacterized protein</fullName>
    </submittedName>
</protein>
<name>A0A6G1JPQ5_9PLEO</name>